<evidence type="ECO:0000313" key="2">
    <source>
        <dbReference type="EMBL" id="MCJ8014716.1"/>
    </source>
</evidence>
<name>A0A9X2B4N3_9BACL</name>
<dbReference type="AlphaFoldDB" id="A0A9X2B4N3"/>
<dbReference type="EMBL" id="JALIRP010000014">
    <property type="protein sequence ID" value="MCJ8014716.1"/>
    <property type="molecule type" value="Genomic_DNA"/>
</dbReference>
<comment type="caution">
    <text evidence="2">The sequence shown here is derived from an EMBL/GenBank/DDBJ whole genome shotgun (WGS) entry which is preliminary data.</text>
</comment>
<reference evidence="2" key="1">
    <citation type="submission" date="2022-04" db="EMBL/GenBank/DDBJ databases">
        <title>Paenibacillus mangrovi sp. nov., a novel endophytic bacterium isolated from bark of Kandelia candel.</title>
        <authorList>
            <person name="Tuo L."/>
        </authorList>
    </citation>
    <scope>NUCLEOTIDE SEQUENCE</scope>
    <source>
        <strain evidence="2">KQZ6P-2</strain>
    </source>
</reference>
<protein>
    <submittedName>
        <fullName evidence="2">IS3 family transposase</fullName>
    </submittedName>
</protein>
<evidence type="ECO:0000313" key="3">
    <source>
        <dbReference type="Proteomes" id="UP001139347"/>
    </source>
</evidence>
<dbReference type="InterPro" id="IPR001584">
    <property type="entry name" value="Integrase_cat-core"/>
</dbReference>
<organism evidence="2 3">
    <name type="scientific">Paenibacillus mangrovi</name>
    <dbReference type="NCBI Taxonomy" id="2931978"/>
    <lineage>
        <taxon>Bacteria</taxon>
        <taxon>Bacillati</taxon>
        <taxon>Bacillota</taxon>
        <taxon>Bacilli</taxon>
        <taxon>Bacillales</taxon>
        <taxon>Paenibacillaceae</taxon>
        <taxon>Paenibacillus</taxon>
    </lineage>
</organism>
<gene>
    <name evidence="2" type="ORF">MUG84_23835</name>
</gene>
<dbReference type="GO" id="GO:0015074">
    <property type="term" value="P:DNA integration"/>
    <property type="evidence" value="ECO:0007669"/>
    <property type="project" value="InterPro"/>
</dbReference>
<dbReference type="Pfam" id="PF13333">
    <property type="entry name" value="rve_2"/>
    <property type="match status" value="1"/>
</dbReference>
<evidence type="ECO:0000259" key="1">
    <source>
        <dbReference type="Pfam" id="PF13333"/>
    </source>
</evidence>
<feature type="domain" description="Integrase catalytic" evidence="1">
    <location>
        <begin position="2"/>
        <end position="28"/>
    </location>
</feature>
<dbReference type="Proteomes" id="UP001139347">
    <property type="component" value="Unassembled WGS sequence"/>
</dbReference>
<keyword evidence="3" id="KW-1185">Reference proteome</keyword>
<accession>A0A9X2B4N3</accession>
<proteinExistence type="predicted"/>
<sequence>MDDYFHFYNYERLQKKLNSLSPMETRAKAA</sequence>